<feature type="region of interest" description="Disordered" evidence="1">
    <location>
        <begin position="78"/>
        <end position="104"/>
    </location>
</feature>
<name>A0AAD4YM72_PRUDU</name>
<evidence type="ECO:0000256" key="1">
    <source>
        <dbReference type="SAM" id="MobiDB-lite"/>
    </source>
</evidence>
<feature type="compositionally biased region" description="Basic and acidic residues" evidence="1">
    <location>
        <begin position="88"/>
        <end position="104"/>
    </location>
</feature>
<keyword evidence="3" id="KW-1185">Reference proteome</keyword>
<evidence type="ECO:0000313" key="3">
    <source>
        <dbReference type="Proteomes" id="UP001054821"/>
    </source>
</evidence>
<dbReference type="EMBL" id="JAJFAZ020000008">
    <property type="protein sequence ID" value="KAI5314200.1"/>
    <property type="molecule type" value="Genomic_DNA"/>
</dbReference>
<dbReference type="AlphaFoldDB" id="A0AAD4YM72"/>
<proteinExistence type="predicted"/>
<gene>
    <name evidence="2" type="ORF">L3X38_043376</name>
</gene>
<protein>
    <submittedName>
        <fullName evidence="2">Uncharacterized protein</fullName>
    </submittedName>
</protein>
<accession>A0AAD4YM72</accession>
<organism evidence="2 3">
    <name type="scientific">Prunus dulcis</name>
    <name type="common">Almond</name>
    <name type="synonym">Amygdalus dulcis</name>
    <dbReference type="NCBI Taxonomy" id="3755"/>
    <lineage>
        <taxon>Eukaryota</taxon>
        <taxon>Viridiplantae</taxon>
        <taxon>Streptophyta</taxon>
        <taxon>Embryophyta</taxon>
        <taxon>Tracheophyta</taxon>
        <taxon>Spermatophyta</taxon>
        <taxon>Magnoliopsida</taxon>
        <taxon>eudicotyledons</taxon>
        <taxon>Gunneridae</taxon>
        <taxon>Pentapetalae</taxon>
        <taxon>rosids</taxon>
        <taxon>fabids</taxon>
        <taxon>Rosales</taxon>
        <taxon>Rosaceae</taxon>
        <taxon>Amygdaloideae</taxon>
        <taxon>Amygdaleae</taxon>
        <taxon>Prunus</taxon>
    </lineage>
</organism>
<evidence type="ECO:0000313" key="2">
    <source>
        <dbReference type="EMBL" id="KAI5314200.1"/>
    </source>
</evidence>
<dbReference type="Proteomes" id="UP001054821">
    <property type="component" value="Chromosome 8"/>
</dbReference>
<comment type="caution">
    <text evidence="2">The sequence shown here is derived from an EMBL/GenBank/DDBJ whole genome shotgun (WGS) entry which is preliminary data.</text>
</comment>
<sequence>MAPSLDFSRWWAKGNTSKGNPVVATMENSNYSLLEIKVFFVSQNQPEKTHLPLNLTKKLTEVTVGLVVQAKLKLKDQSVEENVSDNGSEDKIQKRMRREDVREK</sequence>
<reference evidence="2 3" key="1">
    <citation type="journal article" date="2022" name="G3 (Bethesda)">
        <title>Whole-genome sequence and methylome profiling of the almond [Prunus dulcis (Mill.) D.A. Webb] cultivar 'Nonpareil'.</title>
        <authorList>
            <person name="D'Amico-Willman K.M."/>
            <person name="Ouma W.Z."/>
            <person name="Meulia T."/>
            <person name="Sideli G.M."/>
            <person name="Gradziel T.M."/>
            <person name="Fresnedo-Ramirez J."/>
        </authorList>
    </citation>
    <scope>NUCLEOTIDE SEQUENCE [LARGE SCALE GENOMIC DNA]</scope>
    <source>
        <strain evidence="2">Clone GOH B32 T37-40</strain>
    </source>
</reference>